<dbReference type="InterPro" id="IPR024488">
    <property type="entry name" value="DUF2777"/>
</dbReference>
<reference evidence="2" key="1">
    <citation type="journal article" date="2019" name="Int. J. Syst. Evol. Microbiol.">
        <title>The Global Catalogue of Microorganisms (GCM) 10K type strain sequencing project: providing services to taxonomists for standard genome sequencing and annotation.</title>
        <authorList>
            <consortium name="The Broad Institute Genomics Platform"/>
            <consortium name="The Broad Institute Genome Sequencing Center for Infectious Disease"/>
            <person name="Wu L."/>
            <person name="Ma J."/>
        </authorList>
    </citation>
    <scope>NUCLEOTIDE SEQUENCE [LARGE SCALE GENOMIC DNA]</scope>
    <source>
        <strain evidence="2">CCUG 49339</strain>
    </source>
</reference>
<gene>
    <name evidence="1" type="ORF">ACFSCX_01695</name>
</gene>
<dbReference type="Proteomes" id="UP001597214">
    <property type="component" value="Unassembled WGS sequence"/>
</dbReference>
<dbReference type="EMBL" id="JBHUEM010000003">
    <property type="protein sequence ID" value="MFD1735268.1"/>
    <property type="molecule type" value="Genomic_DNA"/>
</dbReference>
<evidence type="ECO:0000313" key="2">
    <source>
        <dbReference type="Proteomes" id="UP001597214"/>
    </source>
</evidence>
<evidence type="ECO:0000313" key="1">
    <source>
        <dbReference type="EMBL" id="MFD1735268.1"/>
    </source>
</evidence>
<comment type="caution">
    <text evidence="1">The sequence shown here is derived from an EMBL/GenBank/DDBJ whole genome shotgun (WGS) entry which is preliminary data.</text>
</comment>
<keyword evidence="2" id="KW-1185">Reference proteome</keyword>
<dbReference type="Pfam" id="PF10949">
    <property type="entry name" value="DUF2777"/>
    <property type="match status" value="1"/>
</dbReference>
<proteinExistence type="predicted"/>
<organism evidence="1 2">
    <name type="scientific">Bacillus salitolerans</name>
    <dbReference type="NCBI Taxonomy" id="1437434"/>
    <lineage>
        <taxon>Bacteria</taxon>
        <taxon>Bacillati</taxon>
        <taxon>Bacillota</taxon>
        <taxon>Bacilli</taxon>
        <taxon>Bacillales</taxon>
        <taxon>Bacillaceae</taxon>
        <taxon>Bacillus</taxon>
    </lineage>
</organism>
<protein>
    <submittedName>
        <fullName evidence="1">DUF2777 family protein</fullName>
    </submittedName>
</protein>
<dbReference type="RefSeq" id="WP_377926370.1">
    <property type="nucleotide sequence ID" value="NZ_JBHUEM010000003.1"/>
</dbReference>
<name>A0ABW4LMR7_9BACI</name>
<sequence length="184" mass="21757">MDLQQRLQLLPNQARSYIEGTIECIHDQWVFFDEQDEATSLKELTNQTFEILIQGKWMTFQEINKGVAFGHETYTLRQGDRLRVEKPLLYVYREWLTELSDEALNHFVSMINDVGYSIYDCIYCYNHLFLQVGKEKGQGVNFLIFDNEVQICAVQHHFDRKHTAKDRFELTLNNGARRLLMNTP</sequence>
<accession>A0ABW4LMR7</accession>